<dbReference type="EMBL" id="CAJNOQ010000575">
    <property type="protein sequence ID" value="CAF0816452.1"/>
    <property type="molecule type" value="Genomic_DNA"/>
</dbReference>
<dbReference type="PRINTS" id="PR00019">
    <property type="entry name" value="LEURICHRPT"/>
</dbReference>
<dbReference type="SMART" id="SM00369">
    <property type="entry name" value="LRR_TYP"/>
    <property type="match status" value="4"/>
</dbReference>
<name>A0A813TQ87_9BILA</name>
<dbReference type="PANTHER" id="PTHR24373:SF370">
    <property type="entry name" value="FISH-LIPS, ISOFORM E"/>
    <property type="match status" value="1"/>
</dbReference>
<comment type="caution">
    <text evidence="5">The sequence shown here is derived from an EMBL/GenBank/DDBJ whole genome shotgun (WGS) entry which is preliminary data.</text>
</comment>
<evidence type="ECO:0000256" key="1">
    <source>
        <dbReference type="ARBA" id="ARBA00022614"/>
    </source>
</evidence>
<evidence type="ECO:0000256" key="3">
    <source>
        <dbReference type="ARBA" id="ARBA00022737"/>
    </source>
</evidence>
<dbReference type="InterPro" id="IPR032675">
    <property type="entry name" value="LRR_dom_sf"/>
</dbReference>
<dbReference type="AlphaFoldDB" id="A0A813TQ87"/>
<feature type="chain" id="PRO_5036223062" evidence="4">
    <location>
        <begin position="25"/>
        <end position="328"/>
    </location>
</feature>
<accession>A0A813TQ87</accession>
<dbReference type="Pfam" id="PF13855">
    <property type="entry name" value="LRR_8"/>
    <property type="match status" value="1"/>
</dbReference>
<reference evidence="5" key="1">
    <citation type="submission" date="2021-02" db="EMBL/GenBank/DDBJ databases">
        <authorList>
            <person name="Nowell W R."/>
        </authorList>
    </citation>
    <scope>NUCLEOTIDE SEQUENCE</scope>
</reference>
<dbReference type="GO" id="GO:0031012">
    <property type="term" value="C:extracellular matrix"/>
    <property type="evidence" value="ECO:0007669"/>
    <property type="project" value="TreeGrafter"/>
</dbReference>
<dbReference type="PANTHER" id="PTHR24373">
    <property type="entry name" value="SLIT RELATED LEUCINE-RICH REPEAT NEURONAL PROTEIN"/>
    <property type="match status" value="1"/>
</dbReference>
<feature type="signal peptide" evidence="4">
    <location>
        <begin position="1"/>
        <end position="24"/>
    </location>
</feature>
<dbReference type="GO" id="GO:0005615">
    <property type="term" value="C:extracellular space"/>
    <property type="evidence" value="ECO:0007669"/>
    <property type="project" value="TreeGrafter"/>
</dbReference>
<gene>
    <name evidence="5" type="ORF">GPM918_LOCUS4311</name>
    <name evidence="6" type="ORF">SRO942_LOCUS4312</name>
</gene>
<evidence type="ECO:0000256" key="2">
    <source>
        <dbReference type="ARBA" id="ARBA00022729"/>
    </source>
</evidence>
<dbReference type="InterPro" id="IPR050328">
    <property type="entry name" value="Dev_Immune_Receptor"/>
</dbReference>
<dbReference type="Proteomes" id="UP000681722">
    <property type="component" value="Unassembled WGS sequence"/>
</dbReference>
<keyword evidence="3" id="KW-0677">Repeat</keyword>
<dbReference type="InterPro" id="IPR003591">
    <property type="entry name" value="Leu-rich_rpt_typical-subtyp"/>
</dbReference>
<dbReference type="InterPro" id="IPR001611">
    <property type="entry name" value="Leu-rich_rpt"/>
</dbReference>
<dbReference type="SUPFAM" id="SSF52058">
    <property type="entry name" value="L domain-like"/>
    <property type="match status" value="1"/>
</dbReference>
<evidence type="ECO:0000313" key="7">
    <source>
        <dbReference type="Proteomes" id="UP000663829"/>
    </source>
</evidence>
<keyword evidence="2 4" id="KW-0732">Signal</keyword>
<sequence>MHRFHYLFLIVVVLYLLSCSTSNGNSLSCIPNTNCSCYFEETSFILSDCDYALPDLPIPKNVEQLTKIIVQKGLTRLPHKLCSYKNVQSLDLSESYFEIITDLTCLHQLKYLNISSCKIRWINHNALNNLNELKTIDLSQNQLVKLNCSLFKSLTNLVSLNLSSCKLEQLTNFDLLLSLSHLRTIDLTHNELLTIDSISTRTWLHLTSKWFNSWENSLAINTSISFTTFFHNKNDIDQSDIKNIIKKLSRSIFSNSSSLCNCRDMFTYQRIFNNIRLESNKTKAFIKDRPLFRAMCSITTGERLYLFNIKNYKQYCLPTTTSTMVSMF</sequence>
<dbReference type="Proteomes" id="UP000663829">
    <property type="component" value="Unassembled WGS sequence"/>
</dbReference>
<dbReference type="OrthoDB" id="7451790at2759"/>
<dbReference type="Gene3D" id="3.80.10.10">
    <property type="entry name" value="Ribonuclease Inhibitor"/>
    <property type="match status" value="1"/>
</dbReference>
<proteinExistence type="predicted"/>
<keyword evidence="1" id="KW-0433">Leucine-rich repeat</keyword>
<evidence type="ECO:0000313" key="5">
    <source>
        <dbReference type="EMBL" id="CAF0816452.1"/>
    </source>
</evidence>
<protein>
    <submittedName>
        <fullName evidence="5">Uncharacterized protein</fullName>
    </submittedName>
</protein>
<keyword evidence="7" id="KW-1185">Reference proteome</keyword>
<evidence type="ECO:0000313" key="6">
    <source>
        <dbReference type="EMBL" id="CAF3602542.1"/>
    </source>
</evidence>
<dbReference type="EMBL" id="CAJOBC010000575">
    <property type="protein sequence ID" value="CAF3602542.1"/>
    <property type="molecule type" value="Genomic_DNA"/>
</dbReference>
<dbReference type="PROSITE" id="PS51450">
    <property type="entry name" value="LRR"/>
    <property type="match status" value="2"/>
</dbReference>
<organism evidence="5 7">
    <name type="scientific">Didymodactylos carnosus</name>
    <dbReference type="NCBI Taxonomy" id="1234261"/>
    <lineage>
        <taxon>Eukaryota</taxon>
        <taxon>Metazoa</taxon>
        <taxon>Spiralia</taxon>
        <taxon>Gnathifera</taxon>
        <taxon>Rotifera</taxon>
        <taxon>Eurotatoria</taxon>
        <taxon>Bdelloidea</taxon>
        <taxon>Philodinida</taxon>
        <taxon>Philodinidae</taxon>
        <taxon>Didymodactylos</taxon>
    </lineage>
</organism>
<evidence type="ECO:0000256" key="4">
    <source>
        <dbReference type="SAM" id="SignalP"/>
    </source>
</evidence>